<dbReference type="GeneID" id="5470064"/>
<proteinExistence type="predicted"/>
<dbReference type="Proteomes" id="UP000204095">
    <property type="component" value="Segment"/>
</dbReference>
<dbReference type="RefSeq" id="YP_001426056.1">
    <property type="nucleotide sequence ID" value="NC_008603.1"/>
</dbReference>
<sequence length="82" mass="9525">MILDYAFADGQRAYEVNVLRCELKNALLVGSELWNLPELYVKVVRAHDLLNLWYNLLQAGSRCSRLHNAKLLQRTYDTIAIF</sequence>
<evidence type="ECO:0000313" key="2">
    <source>
        <dbReference type="Proteomes" id="UP000204095"/>
    </source>
</evidence>
<name>A7J7C8_PBCVF</name>
<dbReference type="EMBL" id="DQ890022">
    <property type="protein sequence ID" value="ABT15709.1"/>
    <property type="molecule type" value="Genomic_DNA"/>
</dbReference>
<evidence type="ECO:0000313" key="1">
    <source>
        <dbReference type="EMBL" id="ABT15709.1"/>
    </source>
</evidence>
<accession>A7J7C8</accession>
<organism evidence="1 2">
    <name type="scientific">Paramecium bursaria Chlorella virus FR483</name>
    <name type="common">PBCV-FR483</name>
    <dbReference type="NCBI Taxonomy" id="399781"/>
    <lineage>
        <taxon>Viruses</taxon>
        <taxon>Varidnaviria</taxon>
        <taxon>Bamfordvirae</taxon>
        <taxon>Nucleocytoviricota</taxon>
        <taxon>Megaviricetes</taxon>
        <taxon>Algavirales</taxon>
        <taxon>Phycodnaviridae</taxon>
        <taxon>Chlorovirus</taxon>
        <taxon>Chlorovirus conductrix</taxon>
        <taxon>Paramecium bursaria Chlorella virus A1</taxon>
    </lineage>
</organism>
<reference evidence="1 2" key="1">
    <citation type="journal article" date="2007" name="Virology">
        <title>Sequence and annotation of the 314-kb MT325 and the 321-kb FR483 viruses that infect Chlorella Pbi.</title>
        <authorList>
            <person name="Fitzgerald L.A."/>
            <person name="Graves M.V."/>
            <person name="Li X."/>
            <person name="Feldblyum T."/>
            <person name="Hartigan J."/>
            <person name="Van Etten J.L."/>
        </authorList>
    </citation>
    <scope>NUCLEOTIDE SEQUENCE [LARGE SCALE GENOMIC DNA]</scope>
    <source>
        <strain evidence="1 2">FR483</strain>
    </source>
</reference>
<protein>
    <submittedName>
        <fullName evidence="1">Uncharacterized protein n424L</fullName>
    </submittedName>
</protein>
<gene>
    <name evidence="1" type="primary">n424L</name>
    <name evidence="1" type="ORF">FR483_n424L</name>
</gene>
<dbReference type="KEGG" id="vg:5470064"/>
<organismHost>
    <name type="scientific">Paramecium bursaria</name>
    <dbReference type="NCBI Taxonomy" id="74790"/>
</organismHost>